<evidence type="ECO:0000313" key="5">
    <source>
        <dbReference type="EMBL" id="KNZ69754.1"/>
    </source>
</evidence>
<evidence type="ECO:0000256" key="3">
    <source>
        <dbReference type="ARBA" id="ARBA00023163"/>
    </source>
</evidence>
<gene>
    <name evidence="5" type="ORF">Tfer_1572</name>
</gene>
<keyword evidence="2" id="KW-0238">DNA-binding</keyword>
<dbReference type="Gene3D" id="1.10.10.60">
    <property type="entry name" value="Homeodomain-like"/>
    <property type="match status" value="2"/>
</dbReference>
<keyword evidence="6" id="KW-1185">Reference proteome</keyword>
<dbReference type="PROSITE" id="PS00041">
    <property type="entry name" value="HTH_ARAC_FAMILY_1"/>
    <property type="match status" value="1"/>
</dbReference>
<dbReference type="InterPro" id="IPR018060">
    <property type="entry name" value="HTH_AraC"/>
</dbReference>
<reference evidence="6" key="1">
    <citation type="submission" date="2015-07" db="EMBL/GenBank/DDBJ databases">
        <title>Complete Genome of Thermincola ferriacetica strain Z-0001T.</title>
        <authorList>
            <person name="Lusk B."/>
            <person name="Badalamenti J.P."/>
            <person name="Parameswaran P."/>
            <person name="Bond D.R."/>
            <person name="Torres C.I."/>
        </authorList>
    </citation>
    <scope>NUCLEOTIDE SEQUENCE [LARGE SCALE GENOMIC DNA]</scope>
    <source>
        <strain evidence="6">Z-0001</strain>
    </source>
</reference>
<dbReference type="InterPro" id="IPR020449">
    <property type="entry name" value="Tscrpt_reg_AraC-type_HTH"/>
</dbReference>
<dbReference type="RefSeq" id="WP_013121770.1">
    <property type="nucleotide sequence ID" value="NZ_LGTE01000009.1"/>
</dbReference>
<evidence type="ECO:0000259" key="4">
    <source>
        <dbReference type="PROSITE" id="PS01124"/>
    </source>
</evidence>
<dbReference type="PANTHER" id="PTHR43280">
    <property type="entry name" value="ARAC-FAMILY TRANSCRIPTIONAL REGULATOR"/>
    <property type="match status" value="1"/>
</dbReference>
<evidence type="ECO:0000256" key="2">
    <source>
        <dbReference type="ARBA" id="ARBA00023125"/>
    </source>
</evidence>
<dbReference type="EMBL" id="LGTE01000009">
    <property type="protein sequence ID" value="KNZ69754.1"/>
    <property type="molecule type" value="Genomic_DNA"/>
</dbReference>
<dbReference type="SUPFAM" id="SSF46689">
    <property type="entry name" value="Homeodomain-like"/>
    <property type="match status" value="2"/>
</dbReference>
<dbReference type="Proteomes" id="UP000037175">
    <property type="component" value="Unassembled WGS sequence"/>
</dbReference>
<name>A0A0L6W3T6_9FIRM</name>
<organism evidence="5 6">
    <name type="scientific">Thermincola ferriacetica</name>
    <dbReference type="NCBI Taxonomy" id="281456"/>
    <lineage>
        <taxon>Bacteria</taxon>
        <taxon>Bacillati</taxon>
        <taxon>Bacillota</taxon>
        <taxon>Clostridia</taxon>
        <taxon>Eubacteriales</taxon>
        <taxon>Thermincolaceae</taxon>
        <taxon>Thermincola</taxon>
    </lineage>
</organism>
<dbReference type="Pfam" id="PF12833">
    <property type="entry name" value="HTH_18"/>
    <property type="match status" value="1"/>
</dbReference>
<dbReference type="GO" id="GO:0003700">
    <property type="term" value="F:DNA-binding transcription factor activity"/>
    <property type="evidence" value="ECO:0007669"/>
    <property type="project" value="InterPro"/>
</dbReference>
<evidence type="ECO:0000313" key="6">
    <source>
        <dbReference type="Proteomes" id="UP000037175"/>
    </source>
</evidence>
<dbReference type="InterPro" id="IPR009057">
    <property type="entry name" value="Homeodomain-like_sf"/>
</dbReference>
<dbReference type="PROSITE" id="PS01124">
    <property type="entry name" value="HTH_ARAC_FAMILY_2"/>
    <property type="match status" value="1"/>
</dbReference>
<dbReference type="GO" id="GO:0043565">
    <property type="term" value="F:sequence-specific DNA binding"/>
    <property type="evidence" value="ECO:0007669"/>
    <property type="project" value="InterPro"/>
</dbReference>
<dbReference type="Pfam" id="PF10114">
    <property type="entry name" value="PocR"/>
    <property type="match status" value="1"/>
</dbReference>
<dbReference type="SMART" id="SM00342">
    <property type="entry name" value="HTH_ARAC"/>
    <property type="match status" value="1"/>
</dbReference>
<keyword evidence="3" id="KW-0804">Transcription</keyword>
<evidence type="ECO:0000256" key="1">
    <source>
        <dbReference type="ARBA" id="ARBA00023015"/>
    </source>
</evidence>
<accession>A0A0L6W3T6</accession>
<comment type="caution">
    <text evidence="5">The sequence shown here is derived from an EMBL/GenBank/DDBJ whole genome shotgun (WGS) entry which is preliminary data.</text>
</comment>
<dbReference type="PANTHER" id="PTHR43280:SF2">
    <property type="entry name" value="HTH-TYPE TRANSCRIPTIONAL REGULATOR EXSA"/>
    <property type="match status" value="1"/>
</dbReference>
<protein>
    <submittedName>
        <fullName evidence="5">AraC family transcriptional regulator</fullName>
    </submittedName>
</protein>
<proteinExistence type="predicted"/>
<sequence length="444" mass="50842">MAQLKTKQSQLKKASKRSRLLEIVDKEVLKKILDSFTNATGLTANIVDTEGRSIFSKEDAQKNCKFCQLIWQYQREKGLHRCAGAYARAGKQAALFGEPYIFRCPAGLIEWAAPIIIDGEHLGSIICGQVLMWEPEDFFWIELKQFNKNLTDDFGPLIEAAKELKVVSGKKVKAAADLLFVTANYIMKAGWENLQHRHELAVQQSILNEEIQNRKVLEEKLSARNLQLSYSLDKERELVSKIKLGDIETAKKIFQALLADIFIIGAAKLPVIKARVLELVVLMSRAAVEGGADSEQVLGINTEFVQDINRCNTIEEIDLYAIQALEKYIKAVQRHDRVKNHHIINQVKAFIRKNYYKNLTLEEIAESVYLSPYYISRIFKEEQGLTVMDYLTKVRLEEAKKLLRNPAYQIEEIAEKIGYNDPSYFSKVFRRKEGMTPSQFRQMA</sequence>
<dbReference type="InterPro" id="IPR018771">
    <property type="entry name" value="PocR_dom"/>
</dbReference>
<dbReference type="InterPro" id="IPR018062">
    <property type="entry name" value="HTH_AraC-typ_CS"/>
</dbReference>
<dbReference type="PRINTS" id="PR00032">
    <property type="entry name" value="HTHARAC"/>
</dbReference>
<dbReference type="AlphaFoldDB" id="A0A0L6W3T6"/>
<feature type="domain" description="HTH araC/xylS-type" evidence="4">
    <location>
        <begin position="345"/>
        <end position="443"/>
    </location>
</feature>
<keyword evidence="1" id="KW-0805">Transcription regulation</keyword>